<dbReference type="AlphaFoldDB" id="A0A518F172"/>
<evidence type="ECO:0000313" key="3">
    <source>
        <dbReference type="EMBL" id="QDV10091.1"/>
    </source>
</evidence>
<dbReference type="SUPFAM" id="SSF52540">
    <property type="entry name" value="P-loop containing nucleoside triphosphate hydrolases"/>
    <property type="match status" value="1"/>
</dbReference>
<comment type="similarity">
    <text evidence="1">Belongs to the class-IV pyridoxal-phosphate-dependent aminotransferase family.</text>
</comment>
<gene>
    <name evidence="3" type="ORF">Poly30_56530</name>
</gene>
<evidence type="ECO:0000256" key="1">
    <source>
        <dbReference type="ARBA" id="ARBA00009320"/>
    </source>
</evidence>
<organism evidence="3 4">
    <name type="scientific">Saltatorellus ferox</name>
    <dbReference type="NCBI Taxonomy" id="2528018"/>
    <lineage>
        <taxon>Bacteria</taxon>
        <taxon>Pseudomonadati</taxon>
        <taxon>Planctomycetota</taxon>
        <taxon>Planctomycetia</taxon>
        <taxon>Planctomycetia incertae sedis</taxon>
        <taxon>Saltatorellus</taxon>
    </lineage>
</organism>
<dbReference type="GO" id="GO:0019752">
    <property type="term" value="P:carboxylic acid metabolic process"/>
    <property type="evidence" value="ECO:0007669"/>
    <property type="project" value="TreeGrafter"/>
</dbReference>
<protein>
    <recommendedName>
        <fullName evidence="5">Sulfotransferase family protein</fullName>
    </recommendedName>
</protein>
<dbReference type="Proteomes" id="UP000320390">
    <property type="component" value="Chromosome"/>
</dbReference>
<dbReference type="PANTHER" id="PTHR42743:SF11">
    <property type="entry name" value="AMINODEOXYCHORISMATE LYASE"/>
    <property type="match status" value="1"/>
</dbReference>
<evidence type="ECO:0008006" key="5">
    <source>
        <dbReference type="Google" id="ProtNLM"/>
    </source>
</evidence>
<reference evidence="3 4" key="1">
    <citation type="submission" date="2019-02" db="EMBL/GenBank/DDBJ databases">
        <title>Deep-cultivation of Planctomycetes and their phenomic and genomic characterization uncovers novel biology.</title>
        <authorList>
            <person name="Wiegand S."/>
            <person name="Jogler M."/>
            <person name="Boedeker C."/>
            <person name="Pinto D."/>
            <person name="Vollmers J."/>
            <person name="Rivas-Marin E."/>
            <person name="Kohn T."/>
            <person name="Peeters S.H."/>
            <person name="Heuer A."/>
            <person name="Rast P."/>
            <person name="Oberbeckmann S."/>
            <person name="Bunk B."/>
            <person name="Jeske O."/>
            <person name="Meyerdierks A."/>
            <person name="Storesund J.E."/>
            <person name="Kallscheuer N."/>
            <person name="Luecker S."/>
            <person name="Lage O.M."/>
            <person name="Pohl T."/>
            <person name="Merkel B.J."/>
            <person name="Hornburger P."/>
            <person name="Mueller R.-W."/>
            <person name="Bruemmer F."/>
            <person name="Labrenz M."/>
            <person name="Spormann A.M."/>
            <person name="Op den Camp H."/>
            <person name="Overmann J."/>
            <person name="Amann R."/>
            <person name="Jetten M.S.M."/>
            <person name="Mascher T."/>
            <person name="Medema M.H."/>
            <person name="Devos D.P."/>
            <person name="Kaster A.-K."/>
            <person name="Ovreas L."/>
            <person name="Rohde M."/>
            <person name="Galperin M.Y."/>
            <person name="Jogler C."/>
        </authorList>
    </citation>
    <scope>NUCLEOTIDE SEQUENCE [LARGE SCALE GENOMIC DNA]</scope>
    <source>
        <strain evidence="3 4">Poly30</strain>
    </source>
</reference>
<keyword evidence="2" id="KW-0175">Coiled coil</keyword>
<dbReference type="Pfam" id="PF19798">
    <property type="entry name" value="Sulfotransfer_5"/>
    <property type="match status" value="1"/>
</dbReference>
<dbReference type="Gene3D" id="3.40.50.300">
    <property type="entry name" value="P-loop containing nucleotide triphosphate hydrolases"/>
    <property type="match status" value="1"/>
</dbReference>
<name>A0A518F172_9BACT</name>
<dbReference type="InterPro" id="IPR027417">
    <property type="entry name" value="P-loop_NTPase"/>
</dbReference>
<proteinExistence type="inferred from homology"/>
<accession>A0A518F172</accession>
<sequence length="252" mass="28869">MLLTRVALWCAPSPAPCRLLRAFDRRDDCAVSDEPLAPAYLAHTRRFEREDETRLFEDLTLWNETVERLRAAPLSPPGCEAPRLWVQKHMAKQLLLHTDRDWLTGFQHVFLLRDPRLVIAQSHSDSGLAYIEDTCVPHQLEIYRWVRSTMNLSPIVLREQNLLNDPGRVLTRLCDLLGLTDDPAMLGAFQPDCPTHEDGDACWYSDDGQLTSDAREKIHEAEERHASLIRRCRAMQNELLQSELRGVCSTSS</sequence>
<evidence type="ECO:0000256" key="2">
    <source>
        <dbReference type="SAM" id="Coils"/>
    </source>
</evidence>
<feature type="coiled-coil region" evidence="2">
    <location>
        <begin position="211"/>
        <end position="238"/>
    </location>
</feature>
<evidence type="ECO:0000313" key="4">
    <source>
        <dbReference type="Proteomes" id="UP000320390"/>
    </source>
</evidence>
<keyword evidence="4" id="KW-1185">Reference proteome</keyword>
<dbReference type="InterPro" id="IPR050571">
    <property type="entry name" value="Class-IV_PLP-Dep_Aminotrnsfr"/>
</dbReference>
<dbReference type="EMBL" id="CP036434">
    <property type="protein sequence ID" value="QDV10091.1"/>
    <property type="molecule type" value="Genomic_DNA"/>
</dbReference>
<dbReference type="PANTHER" id="PTHR42743">
    <property type="entry name" value="AMINO-ACID AMINOTRANSFERASE"/>
    <property type="match status" value="1"/>
</dbReference>